<proteinExistence type="inferred from homology"/>
<dbReference type="GO" id="GO:0031564">
    <property type="term" value="P:transcription antitermination"/>
    <property type="evidence" value="ECO:0007669"/>
    <property type="project" value="UniProtKB-KW"/>
</dbReference>
<gene>
    <name evidence="7" type="ORF">METZ01_LOCUS434062</name>
</gene>
<protein>
    <recommendedName>
        <fullName evidence="6">NusB/RsmB/TIM44 domain-containing protein</fullName>
    </recommendedName>
</protein>
<dbReference type="EMBL" id="UINC01174868">
    <property type="protein sequence ID" value="SVD81208.1"/>
    <property type="molecule type" value="Genomic_DNA"/>
</dbReference>
<evidence type="ECO:0000259" key="6">
    <source>
        <dbReference type="Pfam" id="PF01029"/>
    </source>
</evidence>
<comment type="similarity">
    <text evidence="1">Belongs to the NusB family.</text>
</comment>
<evidence type="ECO:0000256" key="2">
    <source>
        <dbReference type="ARBA" id="ARBA00022814"/>
    </source>
</evidence>
<evidence type="ECO:0000256" key="4">
    <source>
        <dbReference type="ARBA" id="ARBA00023015"/>
    </source>
</evidence>
<dbReference type="InterPro" id="IPR035926">
    <property type="entry name" value="NusB-like_sf"/>
</dbReference>
<dbReference type="AlphaFoldDB" id="A0A382YFC1"/>
<dbReference type="Gene3D" id="1.10.940.10">
    <property type="entry name" value="NusB-like"/>
    <property type="match status" value="1"/>
</dbReference>
<organism evidence="7">
    <name type="scientific">marine metagenome</name>
    <dbReference type="NCBI Taxonomy" id="408172"/>
    <lineage>
        <taxon>unclassified sequences</taxon>
        <taxon>metagenomes</taxon>
        <taxon>ecological metagenomes</taxon>
    </lineage>
</organism>
<reference evidence="7" key="1">
    <citation type="submission" date="2018-05" db="EMBL/GenBank/DDBJ databases">
        <authorList>
            <person name="Lanie J.A."/>
            <person name="Ng W.-L."/>
            <person name="Kazmierczak K.M."/>
            <person name="Andrzejewski T.M."/>
            <person name="Davidsen T.M."/>
            <person name="Wayne K.J."/>
            <person name="Tettelin H."/>
            <person name="Glass J.I."/>
            <person name="Rusch D."/>
            <person name="Podicherti R."/>
            <person name="Tsui H.-C.T."/>
            <person name="Winkler M.E."/>
        </authorList>
    </citation>
    <scope>NUCLEOTIDE SEQUENCE</scope>
</reference>
<keyword evidence="3" id="KW-0694">RNA-binding</keyword>
<dbReference type="Pfam" id="PF01029">
    <property type="entry name" value="NusB"/>
    <property type="match status" value="1"/>
</dbReference>
<sequence>IRKLFIKIWKSDLYKDYCNASETTFEKDKRFLLSVFGKNIIDDEFLHHILEEESIFWMDDLPFVGNIIYSQIKATKNKESKIFFSTTFKNKEDKEFAKKLLRKTILHHKEFEDVIRKKAKNWDLERIATMDQILLMMALCELMYFTEIPVKVSLNEYIEVAKYYSTNKSKGFINGILDKVISEYKKSGKIKKVGRGLLE</sequence>
<dbReference type="PANTHER" id="PTHR11078:SF3">
    <property type="entry name" value="ANTITERMINATION NUSB DOMAIN-CONTAINING PROTEIN"/>
    <property type="match status" value="1"/>
</dbReference>
<dbReference type="SUPFAM" id="SSF48013">
    <property type="entry name" value="NusB-like"/>
    <property type="match status" value="1"/>
</dbReference>
<name>A0A382YFC1_9ZZZZ</name>
<dbReference type="InterPro" id="IPR006027">
    <property type="entry name" value="NusB_RsmB_TIM44"/>
</dbReference>
<keyword evidence="5" id="KW-0804">Transcription</keyword>
<dbReference type="GO" id="GO:0006353">
    <property type="term" value="P:DNA-templated transcription termination"/>
    <property type="evidence" value="ECO:0007669"/>
    <property type="project" value="InterPro"/>
</dbReference>
<evidence type="ECO:0000256" key="3">
    <source>
        <dbReference type="ARBA" id="ARBA00022884"/>
    </source>
</evidence>
<keyword evidence="2" id="KW-0889">Transcription antitermination</keyword>
<evidence type="ECO:0000313" key="7">
    <source>
        <dbReference type="EMBL" id="SVD81208.1"/>
    </source>
</evidence>
<evidence type="ECO:0000256" key="5">
    <source>
        <dbReference type="ARBA" id="ARBA00023163"/>
    </source>
</evidence>
<dbReference type="NCBIfam" id="TIGR01951">
    <property type="entry name" value="nusB"/>
    <property type="match status" value="1"/>
</dbReference>
<dbReference type="InterPro" id="IPR011605">
    <property type="entry name" value="NusB_fam"/>
</dbReference>
<dbReference type="PANTHER" id="PTHR11078">
    <property type="entry name" value="N UTILIZATION SUBSTANCE PROTEIN B-RELATED"/>
    <property type="match status" value="1"/>
</dbReference>
<dbReference type="GO" id="GO:0003723">
    <property type="term" value="F:RNA binding"/>
    <property type="evidence" value="ECO:0007669"/>
    <property type="project" value="UniProtKB-KW"/>
</dbReference>
<evidence type="ECO:0000256" key="1">
    <source>
        <dbReference type="ARBA" id="ARBA00005952"/>
    </source>
</evidence>
<keyword evidence="4" id="KW-0805">Transcription regulation</keyword>
<dbReference type="HAMAP" id="MF_00073">
    <property type="entry name" value="NusB"/>
    <property type="match status" value="1"/>
</dbReference>
<feature type="non-terminal residue" evidence="7">
    <location>
        <position position="1"/>
    </location>
</feature>
<feature type="domain" description="NusB/RsmB/TIM44" evidence="6">
    <location>
        <begin position="88"/>
        <end position="181"/>
    </location>
</feature>
<accession>A0A382YFC1</accession>
<dbReference type="GO" id="GO:0005829">
    <property type="term" value="C:cytosol"/>
    <property type="evidence" value="ECO:0007669"/>
    <property type="project" value="TreeGrafter"/>
</dbReference>